<dbReference type="Proteomes" id="UP000831327">
    <property type="component" value="Chromosome"/>
</dbReference>
<reference evidence="1 2" key="1">
    <citation type="journal article" date="2016" name="Microbes Environ.">
        <title>Phylogenetically diverse aerobic anoxygenic phototrophic bacteria isolated from epilithic biofilms in Tama river, Japan.</title>
        <authorList>
            <person name="Hirose S."/>
            <person name="Matsuura K."/>
            <person name="Haruta S."/>
        </authorList>
    </citation>
    <scope>NUCLEOTIDE SEQUENCE [LARGE SCALE GENOMIC DNA]</scope>
    <source>
        <strain evidence="1 2">S08</strain>
    </source>
</reference>
<protein>
    <submittedName>
        <fullName evidence="1">Methyltransferase</fullName>
    </submittedName>
</protein>
<dbReference type="GO" id="GO:0032259">
    <property type="term" value="P:methylation"/>
    <property type="evidence" value="ECO:0007669"/>
    <property type="project" value="UniProtKB-KW"/>
</dbReference>
<gene>
    <name evidence="1" type="ORF">Rmf_47060</name>
</gene>
<organism evidence="1 2">
    <name type="scientific">Roseomonas fluvialis</name>
    <dbReference type="NCBI Taxonomy" id="1750527"/>
    <lineage>
        <taxon>Bacteria</taxon>
        <taxon>Pseudomonadati</taxon>
        <taxon>Pseudomonadota</taxon>
        <taxon>Alphaproteobacteria</taxon>
        <taxon>Acetobacterales</taxon>
        <taxon>Roseomonadaceae</taxon>
        <taxon>Roseomonas</taxon>
    </lineage>
</organism>
<accession>A0ABN6P7L8</accession>
<dbReference type="RefSeq" id="WP_244408944.1">
    <property type="nucleotide sequence ID" value="NZ_AP025637.1"/>
</dbReference>
<keyword evidence="1" id="KW-0808">Transferase</keyword>
<dbReference type="Pfam" id="PF13489">
    <property type="entry name" value="Methyltransf_23"/>
    <property type="match status" value="1"/>
</dbReference>
<dbReference type="InterPro" id="IPR029063">
    <property type="entry name" value="SAM-dependent_MTases_sf"/>
</dbReference>
<name>A0ABN6P7L8_9PROT</name>
<proteinExistence type="predicted"/>
<dbReference type="Gene3D" id="3.40.50.150">
    <property type="entry name" value="Vaccinia Virus protein VP39"/>
    <property type="match status" value="1"/>
</dbReference>
<evidence type="ECO:0000313" key="2">
    <source>
        <dbReference type="Proteomes" id="UP000831327"/>
    </source>
</evidence>
<keyword evidence="2" id="KW-1185">Reference proteome</keyword>
<dbReference type="EMBL" id="AP025637">
    <property type="protein sequence ID" value="BDG74777.1"/>
    <property type="molecule type" value="Genomic_DNA"/>
</dbReference>
<keyword evidence="1" id="KW-0489">Methyltransferase</keyword>
<sequence length="241" mass="26339">MDLLEQDILGDAIGEHWYYRSKSRAMLRLLHGTAPRSVLDIGAGSGFFARELLTRGGAGRATCVDPNYPADRDEAVDGKPLLFRRAVTSTDADLLLLMDVLEHVDDDVGLLGGYVRMAPRGATVLLTVPAFEWLWSGHDVYLGHRRRYTVARLEATARAAGLVVDRACYGFAAVFPLAAVLRLPGALRRGATGQDPPPRCEMRRHGVLANRVLDAACAAELPVFPFNRLFGLSVFLRGRVA</sequence>
<dbReference type="GO" id="GO:0008168">
    <property type="term" value="F:methyltransferase activity"/>
    <property type="evidence" value="ECO:0007669"/>
    <property type="project" value="UniProtKB-KW"/>
</dbReference>
<dbReference type="SUPFAM" id="SSF53335">
    <property type="entry name" value="S-adenosyl-L-methionine-dependent methyltransferases"/>
    <property type="match status" value="1"/>
</dbReference>
<evidence type="ECO:0000313" key="1">
    <source>
        <dbReference type="EMBL" id="BDG74777.1"/>
    </source>
</evidence>